<evidence type="ECO:0000256" key="3">
    <source>
        <dbReference type="ARBA" id="ARBA00022692"/>
    </source>
</evidence>
<evidence type="ECO:0000256" key="4">
    <source>
        <dbReference type="ARBA" id="ARBA00022989"/>
    </source>
</evidence>
<reference evidence="8" key="2">
    <citation type="journal article" date="2023" name="BMC Genomics">
        <title>Pest status, molecular evolution, and epigenetic factors derived from the genome assembly of Frankliniella fusca, a thysanopteran phytovirus vector.</title>
        <authorList>
            <person name="Catto M.A."/>
            <person name="Labadie P.E."/>
            <person name="Jacobson A.L."/>
            <person name="Kennedy G.G."/>
            <person name="Srinivasan R."/>
            <person name="Hunt B.G."/>
        </authorList>
    </citation>
    <scope>NUCLEOTIDE SEQUENCE</scope>
    <source>
        <strain evidence="8">PL_HMW_Pooled</strain>
    </source>
</reference>
<name>A0AAE1I3B7_9NEOP</name>
<dbReference type="Pfam" id="PF03062">
    <property type="entry name" value="MBOAT"/>
    <property type="match status" value="1"/>
</dbReference>
<evidence type="ECO:0000256" key="2">
    <source>
        <dbReference type="ARBA" id="ARBA00022679"/>
    </source>
</evidence>
<keyword evidence="2" id="KW-0808">Transferase</keyword>
<reference evidence="8" key="1">
    <citation type="submission" date="2021-07" db="EMBL/GenBank/DDBJ databases">
        <authorList>
            <person name="Catto M.A."/>
            <person name="Jacobson A."/>
            <person name="Kennedy G."/>
            <person name="Labadie P."/>
            <person name="Hunt B.G."/>
            <person name="Srinivasan R."/>
        </authorList>
    </citation>
    <scope>NUCLEOTIDE SEQUENCE</scope>
    <source>
        <strain evidence="8">PL_HMW_Pooled</strain>
        <tissue evidence="8">Head</tissue>
    </source>
</reference>
<evidence type="ECO:0000256" key="6">
    <source>
        <dbReference type="ARBA" id="ARBA00023315"/>
    </source>
</evidence>
<evidence type="ECO:0000256" key="1">
    <source>
        <dbReference type="ARBA" id="ARBA00004141"/>
    </source>
</evidence>
<accession>A0AAE1I3B7</accession>
<feature type="transmembrane region" description="Helical" evidence="7">
    <location>
        <begin position="264"/>
        <end position="283"/>
    </location>
</feature>
<keyword evidence="9" id="KW-1185">Reference proteome</keyword>
<dbReference type="InterPro" id="IPR004299">
    <property type="entry name" value="MBOAT_fam"/>
</dbReference>
<comment type="subcellular location">
    <subcellularLocation>
        <location evidence="1">Membrane</location>
        <topology evidence="1">Multi-pass membrane protein</topology>
    </subcellularLocation>
</comment>
<evidence type="ECO:0000313" key="8">
    <source>
        <dbReference type="EMBL" id="KAK3932468.1"/>
    </source>
</evidence>
<dbReference type="InterPro" id="IPR049941">
    <property type="entry name" value="LPLAT_7/PORCN-like"/>
</dbReference>
<dbReference type="PANTHER" id="PTHR13906:SF4">
    <property type="entry name" value="LYSOPHOSPHOLIPID ACYLTRANSFERASE 6"/>
    <property type="match status" value="1"/>
</dbReference>
<keyword evidence="6" id="KW-0012">Acyltransferase</keyword>
<feature type="transmembrane region" description="Helical" evidence="7">
    <location>
        <begin position="443"/>
        <end position="466"/>
    </location>
</feature>
<dbReference type="PANTHER" id="PTHR13906">
    <property type="entry name" value="PORCUPINE"/>
    <property type="match status" value="1"/>
</dbReference>
<dbReference type="Proteomes" id="UP001219518">
    <property type="component" value="Unassembled WGS sequence"/>
</dbReference>
<feature type="transmembrane region" description="Helical" evidence="7">
    <location>
        <begin position="125"/>
        <end position="143"/>
    </location>
</feature>
<dbReference type="EMBL" id="JAHWGI010001436">
    <property type="protein sequence ID" value="KAK3932468.1"/>
    <property type="molecule type" value="Genomic_DNA"/>
</dbReference>
<proteinExistence type="predicted"/>
<feature type="transmembrane region" description="Helical" evidence="7">
    <location>
        <begin position="400"/>
        <end position="422"/>
    </location>
</feature>
<comment type="caution">
    <text evidence="8">The sequence shown here is derived from an EMBL/GenBank/DDBJ whole genome shotgun (WGS) entry which is preliminary data.</text>
</comment>
<dbReference type="GO" id="GO:0016020">
    <property type="term" value="C:membrane"/>
    <property type="evidence" value="ECO:0007669"/>
    <property type="project" value="UniProtKB-SubCell"/>
</dbReference>
<keyword evidence="5 7" id="KW-0472">Membrane</keyword>
<evidence type="ECO:0000256" key="5">
    <source>
        <dbReference type="ARBA" id="ARBA00023136"/>
    </source>
</evidence>
<evidence type="ECO:0000256" key="7">
    <source>
        <dbReference type="SAM" id="Phobius"/>
    </source>
</evidence>
<gene>
    <name evidence="8" type="ORF">KUF71_012645</name>
</gene>
<keyword evidence="3 7" id="KW-0812">Transmembrane</keyword>
<dbReference type="GO" id="GO:0030258">
    <property type="term" value="P:lipid modification"/>
    <property type="evidence" value="ECO:0007669"/>
    <property type="project" value="TreeGrafter"/>
</dbReference>
<feature type="transmembrane region" description="Helical" evidence="7">
    <location>
        <begin position="478"/>
        <end position="497"/>
    </location>
</feature>
<feature type="transmembrane region" description="Helical" evidence="7">
    <location>
        <begin position="86"/>
        <end position="105"/>
    </location>
</feature>
<sequence>MEFASGVKWIKSVAVEAGPAGDGLGVAASGLDYYDGSRVFTWLADLAGLPIDQVNFLITQFLALALAPLFRGSLHHRRASAALRHGVALALGLFFGYFCFGAQAIHLAGLPAVCYVVMRFQDPKIMQKAVLAVALFYLSCIHLHRQVYDYGSYTLDITGPLMVITQKVTSLAFSLHDGLTQREEDLSGVRKYHALRKMPSVLEYFAYMFHFQALMAGPIIFYRDYIDFIHGRNFLTHSGTSIKIDEANYAEKEVILEPSPLLAVIRKVVASLVYAVLLTKFVSVFPIRIIKEPEFLELAVPSKMLFLMVSTAVHRFKYYHAWLLADAICNASGLGFNGFAEDGSARWDLHSNIDVLGFECGLNFRDCIENWNKGTNCWLRLVVYDRTKKNATLWTYALSAFWHGFYPGYYLTFASGALFTFAARKIRRHVRPFFTTSMTLKAFYDLLTFWTTRVAMAYITFSFILLEFWPSVRCYLSMYLYLHVLAVLALLGLPHILPQNPSRNKLNDQFLTISKANGMKAD</sequence>
<protein>
    <submittedName>
        <fullName evidence="8">Membrane-bound O-acyltransferase domain-containing protein 2</fullName>
    </submittedName>
</protein>
<feature type="transmembrane region" description="Helical" evidence="7">
    <location>
        <begin position="54"/>
        <end position="74"/>
    </location>
</feature>
<feature type="transmembrane region" description="Helical" evidence="7">
    <location>
        <begin position="201"/>
        <end position="222"/>
    </location>
</feature>
<organism evidence="8 9">
    <name type="scientific">Frankliniella fusca</name>
    <dbReference type="NCBI Taxonomy" id="407009"/>
    <lineage>
        <taxon>Eukaryota</taxon>
        <taxon>Metazoa</taxon>
        <taxon>Ecdysozoa</taxon>
        <taxon>Arthropoda</taxon>
        <taxon>Hexapoda</taxon>
        <taxon>Insecta</taxon>
        <taxon>Pterygota</taxon>
        <taxon>Neoptera</taxon>
        <taxon>Paraneoptera</taxon>
        <taxon>Thysanoptera</taxon>
        <taxon>Terebrantia</taxon>
        <taxon>Thripoidea</taxon>
        <taxon>Thripidae</taxon>
        <taxon>Frankliniella</taxon>
    </lineage>
</organism>
<dbReference type="AlphaFoldDB" id="A0AAE1I3B7"/>
<dbReference type="GO" id="GO:0016746">
    <property type="term" value="F:acyltransferase activity"/>
    <property type="evidence" value="ECO:0007669"/>
    <property type="project" value="UniProtKB-KW"/>
</dbReference>
<evidence type="ECO:0000313" key="9">
    <source>
        <dbReference type="Proteomes" id="UP001219518"/>
    </source>
</evidence>
<keyword evidence="4 7" id="KW-1133">Transmembrane helix</keyword>